<accession>A0AAN7PPV4</accession>
<dbReference type="FunFam" id="3.40.50.300:FF:000109">
    <property type="entry name" value="Peroxisomal biogenesis factor 6"/>
    <property type="match status" value="1"/>
</dbReference>
<dbReference type="SMART" id="SM00382">
    <property type="entry name" value="AAA"/>
    <property type="match status" value="2"/>
</dbReference>
<evidence type="ECO:0000256" key="9">
    <source>
        <dbReference type="ARBA" id="ARBA00034920"/>
    </source>
</evidence>
<evidence type="ECO:0000313" key="13">
    <source>
        <dbReference type="Proteomes" id="UP001353858"/>
    </source>
</evidence>
<dbReference type="InterPro" id="IPR003593">
    <property type="entry name" value="AAA+_ATPase"/>
</dbReference>
<dbReference type="Gene3D" id="3.40.50.300">
    <property type="entry name" value="P-loop containing nucleotide triphosphate hydrolases"/>
    <property type="match status" value="2"/>
</dbReference>
<sequence length="790" mass="89538">MDIYSLKNVTKILAYSCRLRFPKYPSYYFPFYMLIIYNHTRKLKQMFKLVAIPDAAIAKFCSGHGLAFCDDVNNSIVVSKTYLDECKVTENFVRIRRRFAYIIGANIKAGEAVVSDTFRNNLNLDSTKLEFVNSNCIPILSEINLSVINTYHDLSNSLVESLVKNYFKTPKILHTNDVICVDFRKYAPEFYFTSHKFMGLKNVYFKCNKLYVKQNSVTCGLCMLSKTDIKQSANVQSFVAPVFKSITCDFTNCEDYDESLIDCCPYGLKIYMDKLERSIKPFLKKNTIQLKPTFLVQGSKGSGKTLMIASLASKLGLHLYEANSGDLTAPVYAQTETKIRNLFFKARLCTPCVLLIKHFENFSKNNEGVHDERIISFFKTEIESLFELNSYPLILICVSNSKEVPVQLSRDFLEVFEVSTPGTQQRYENLAWILRLQNLKHEVHLENVAEKTHGFLFEDLRALTFFAQKCCLDEKREVLVHADFDNALDLMQSKYSQSLGAPKIPKVQWSDVGGLTEVKHEIIRTINLPLQHPDLLRNTGLKRSGILLYGPPGTGKTLIAKAVATECNLCFLSVKGPELLNMYVGQSEQNVREVFERAREASPCIIFFDELDSLAPNRGISGDSGGVMDRVVSQLLAEMDGLNQSATIFIIGATNRPDLIDPALLRPGRFDKLLYVGPCTDLDSKISVLKALTRKFKLDRSVNLEDVVKICPKNITGADFYGLCSVAWLSCVRKLIEKTSPENLTSNNVIVTMDDFKTALKDLKPSIKPEDLAYFQNLQKQYTSEYKIKK</sequence>
<reference evidence="13" key="1">
    <citation type="submission" date="2023-01" db="EMBL/GenBank/DDBJ databases">
        <title>Key to firefly adult light organ development and bioluminescence: homeobox transcription factors regulate luciferase expression and transportation to peroxisome.</title>
        <authorList>
            <person name="Fu X."/>
        </authorList>
    </citation>
    <scope>NUCLEOTIDE SEQUENCE [LARGE SCALE GENOMIC DNA]</scope>
</reference>
<gene>
    <name evidence="12" type="ORF">RN001_015558</name>
</gene>
<dbReference type="GO" id="GO:0016558">
    <property type="term" value="P:protein import into peroxisome matrix"/>
    <property type="evidence" value="ECO:0007669"/>
    <property type="project" value="TreeGrafter"/>
</dbReference>
<name>A0AAN7PPV4_9COLE</name>
<dbReference type="GO" id="GO:0016887">
    <property type="term" value="F:ATP hydrolysis activity"/>
    <property type="evidence" value="ECO:0007669"/>
    <property type="project" value="InterPro"/>
</dbReference>
<comment type="similarity">
    <text evidence="2">Belongs to the AAA ATPase family.</text>
</comment>
<dbReference type="Gene3D" id="1.10.8.60">
    <property type="match status" value="2"/>
</dbReference>
<feature type="domain" description="AAA+ ATPase" evidence="11">
    <location>
        <begin position="542"/>
        <end position="680"/>
    </location>
</feature>
<comment type="subcellular location">
    <subcellularLocation>
        <location evidence="1">Membrane</location>
    </subcellularLocation>
</comment>
<dbReference type="InterPro" id="IPR047533">
    <property type="entry name" value="RecA-like_PEX6_r2"/>
</dbReference>
<dbReference type="GO" id="GO:0005778">
    <property type="term" value="C:peroxisomal membrane"/>
    <property type="evidence" value="ECO:0007669"/>
    <property type="project" value="TreeGrafter"/>
</dbReference>
<comment type="caution">
    <text evidence="12">The sequence shown here is derived from an EMBL/GenBank/DDBJ whole genome shotgun (WGS) entry which is preliminary data.</text>
</comment>
<evidence type="ECO:0000256" key="7">
    <source>
        <dbReference type="ARBA" id="ARBA00023136"/>
    </source>
</evidence>
<dbReference type="PANTHER" id="PTHR23077">
    <property type="entry name" value="AAA-FAMILY ATPASE"/>
    <property type="match status" value="1"/>
</dbReference>
<evidence type="ECO:0000256" key="5">
    <source>
        <dbReference type="ARBA" id="ARBA00022801"/>
    </source>
</evidence>
<keyword evidence="6" id="KW-0067">ATP-binding</keyword>
<dbReference type="GO" id="GO:0005524">
    <property type="term" value="F:ATP binding"/>
    <property type="evidence" value="ECO:0007669"/>
    <property type="project" value="UniProtKB-KW"/>
</dbReference>
<keyword evidence="7" id="KW-0472">Membrane</keyword>
<dbReference type="GO" id="GO:0005829">
    <property type="term" value="C:cytosol"/>
    <property type="evidence" value="ECO:0007669"/>
    <property type="project" value="TreeGrafter"/>
</dbReference>
<keyword evidence="5" id="KW-0378">Hydrolase</keyword>
<dbReference type="InterPro" id="IPR003960">
    <property type="entry name" value="ATPase_AAA_CS"/>
</dbReference>
<evidence type="ECO:0000259" key="11">
    <source>
        <dbReference type="SMART" id="SM00382"/>
    </source>
</evidence>
<dbReference type="InterPro" id="IPR027417">
    <property type="entry name" value="P-loop_NTPase"/>
</dbReference>
<dbReference type="Proteomes" id="UP001353858">
    <property type="component" value="Unassembled WGS sequence"/>
</dbReference>
<feature type="domain" description="AAA+ ATPase" evidence="11">
    <location>
        <begin position="290"/>
        <end position="422"/>
    </location>
</feature>
<dbReference type="Pfam" id="PF00004">
    <property type="entry name" value="AAA"/>
    <property type="match status" value="2"/>
</dbReference>
<dbReference type="InterPro" id="IPR003959">
    <property type="entry name" value="ATPase_AAA_core"/>
</dbReference>
<keyword evidence="3" id="KW-0962">Peroxisome biogenesis</keyword>
<proteinExistence type="inferred from homology"/>
<dbReference type="PROSITE" id="PS00674">
    <property type="entry name" value="AAA"/>
    <property type="match status" value="1"/>
</dbReference>
<protein>
    <recommendedName>
        <fullName evidence="8">Peroxisomal ATPase PEX6</fullName>
    </recommendedName>
    <alternativeName>
        <fullName evidence="9">Peroxin-6</fullName>
    </alternativeName>
</protein>
<dbReference type="EMBL" id="JARPUR010000007">
    <property type="protein sequence ID" value="KAK4873529.1"/>
    <property type="molecule type" value="Genomic_DNA"/>
</dbReference>
<dbReference type="CDD" id="cd19527">
    <property type="entry name" value="RecA-like_PEX6_r2"/>
    <property type="match status" value="1"/>
</dbReference>
<dbReference type="AlphaFoldDB" id="A0AAN7PPV4"/>
<dbReference type="PANTHER" id="PTHR23077:SF9">
    <property type="entry name" value="PEROXISOMAL ATPASE PEX6"/>
    <property type="match status" value="1"/>
</dbReference>
<evidence type="ECO:0000256" key="10">
    <source>
        <dbReference type="ARBA" id="ARBA00048778"/>
    </source>
</evidence>
<evidence type="ECO:0000256" key="8">
    <source>
        <dbReference type="ARBA" id="ARBA00034811"/>
    </source>
</evidence>
<evidence type="ECO:0000256" key="4">
    <source>
        <dbReference type="ARBA" id="ARBA00022741"/>
    </source>
</evidence>
<dbReference type="SUPFAM" id="SSF52540">
    <property type="entry name" value="P-loop containing nucleoside triphosphate hydrolases"/>
    <property type="match status" value="2"/>
</dbReference>
<evidence type="ECO:0000256" key="3">
    <source>
        <dbReference type="ARBA" id="ARBA00022593"/>
    </source>
</evidence>
<evidence type="ECO:0000256" key="2">
    <source>
        <dbReference type="ARBA" id="ARBA00006914"/>
    </source>
</evidence>
<dbReference type="InterPro" id="IPR050168">
    <property type="entry name" value="AAA_ATPase_domain"/>
</dbReference>
<keyword evidence="4" id="KW-0547">Nucleotide-binding</keyword>
<evidence type="ECO:0000256" key="6">
    <source>
        <dbReference type="ARBA" id="ARBA00022840"/>
    </source>
</evidence>
<evidence type="ECO:0000256" key="1">
    <source>
        <dbReference type="ARBA" id="ARBA00004370"/>
    </source>
</evidence>
<comment type="catalytic activity">
    <reaction evidence="10">
        <text>ATP + H2O = ADP + phosphate + H(+)</text>
        <dbReference type="Rhea" id="RHEA:13065"/>
        <dbReference type="ChEBI" id="CHEBI:15377"/>
        <dbReference type="ChEBI" id="CHEBI:15378"/>
        <dbReference type="ChEBI" id="CHEBI:30616"/>
        <dbReference type="ChEBI" id="CHEBI:43474"/>
        <dbReference type="ChEBI" id="CHEBI:456216"/>
    </reaction>
    <physiologicalReaction direction="left-to-right" evidence="10">
        <dbReference type="Rhea" id="RHEA:13066"/>
    </physiologicalReaction>
</comment>
<evidence type="ECO:0000313" key="12">
    <source>
        <dbReference type="EMBL" id="KAK4873529.1"/>
    </source>
</evidence>
<keyword evidence="13" id="KW-1185">Reference proteome</keyword>
<organism evidence="12 13">
    <name type="scientific">Aquatica leii</name>
    <dbReference type="NCBI Taxonomy" id="1421715"/>
    <lineage>
        <taxon>Eukaryota</taxon>
        <taxon>Metazoa</taxon>
        <taxon>Ecdysozoa</taxon>
        <taxon>Arthropoda</taxon>
        <taxon>Hexapoda</taxon>
        <taxon>Insecta</taxon>
        <taxon>Pterygota</taxon>
        <taxon>Neoptera</taxon>
        <taxon>Endopterygota</taxon>
        <taxon>Coleoptera</taxon>
        <taxon>Polyphaga</taxon>
        <taxon>Elateriformia</taxon>
        <taxon>Elateroidea</taxon>
        <taxon>Lampyridae</taxon>
        <taxon>Luciolinae</taxon>
        <taxon>Aquatica</taxon>
    </lineage>
</organism>